<keyword evidence="15" id="KW-1185">Reference proteome</keyword>
<dbReference type="Pfam" id="PF11987">
    <property type="entry name" value="IF-2"/>
    <property type="match status" value="1"/>
</dbReference>
<evidence type="ECO:0000256" key="11">
    <source>
        <dbReference type="RuleBase" id="RU000645"/>
    </source>
</evidence>
<dbReference type="InterPro" id="IPR015760">
    <property type="entry name" value="TIF_IF2"/>
</dbReference>
<dbReference type="InterPro" id="IPR023115">
    <property type="entry name" value="TIF_IF2_dom3"/>
</dbReference>
<feature type="compositionally biased region" description="Gly residues" evidence="12">
    <location>
        <begin position="337"/>
        <end position="357"/>
    </location>
</feature>
<dbReference type="HAMAP" id="MF_00100_B">
    <property type="entry name" value="IF_2_B"/>
    <property type="match status" value="1"/>
</dbReference>
<feature type="binding site" evidence="9">
    <location>
        <begin position="575"/>
        <end position="579"/>
    </location>
    <ligand>
        <name>GTP</name>
        <dbReference type="ChEBI" id="CHEBI:37565"/>
    </ligand>
</feature>
<dbReference type="InterPro" id="IPR005225">
    <property type="entry name" value="Small_GTP-bd"/>
</dbReference>
<evidence type="ECO:0000256" key="7">
    <source>
        <dbReference type="ARBA" id="ARBA00022917"/>
    </source>
</evidence>
<dbReference type="SUPFAM" id="SSF52156">
    <property type="entry name" value="Initiation factor IF2/eIF5b, domain 3"/>
    <property type="match status" value="1"/>
</dbReference>
<dbReference type="PANTHER" id="PTHR43381">
    <property type="entry name" value="TRANSLATION INITIATION FACTOR IF-2-RELATED"/>
    <property type="match status" value="1"/>
</dbReference>
<dbReference type="InterPro" id="IPR044145">
    <property type="entry name" value="IF2_II"/>
</dbReference>
<dbReference type="InterPro" id="IPR009000">
    <property type="entry name" value="Transl_B-barrel_sf"/>
</dbReference>
<accession>A0ABT4L6D8</accession>
<comment type="caution">
    <text evidence="9">Lacks conserved residue(s) required for the propagation of feature annotation.</text>
</comment>
<feature type="region of interest" description="Disordered" evidence="12">
    <location>
        <begin position="165"/>
        <end position="434"/>
    </location>
</feature>
<feature type="binding site" evidence="9">
    <location>
        <begin position="629"/>
        <end position="632"/>
    </location>
    <ligand>
        <name>GTP</name>
        <dbReference type="ChEBI" id="CHEBI:37565"/>
    </ligand>
</feature>
<evidence type="ECO:0000256" key="6">
    <source>
        <dbReference type="ARBA" id="ARBA00022741"/>
    </source>
</evidence>
<dbReference type="CDD" id="cd03702">
    <property type="entry name" value="IF2_mtIF2_II"/>
    <property type="match status" value="1"/>
</dbReference>
<keyword evidence="4 9" id="KW-0963">Cytoplasm</keyword>
<evidence type="ECO:0000256" key="9">
    <source>
        <dbReference type="HAMAP-Rule" id="MF_00100"/>
    </source>
</evidence>
<comment type="function">
    <text evidence="9 10">One of the essential components for the initiation of protein synthesis. Protects formylmethionyl-tRNA from spontaneous hydrolysis and promotes its binding to the 30S ribosomal subunits. Also involved in the hydrolysis of GTP during the formation of the 70S ribosomal complex.</text>
</comment>
<feature type="compositionally biased region" description="Basic and acidic residues" evidence="12">
    <location>
        <begin position="187"/>
        <end position="212"/>
    </location>
</feature>
<feature type="compositionally biased region" description="Low complexity" evidence="12">
    <location>
        <begin position="176"/>
        <end position="186"/>
    </location>
</feature>
<dbReference type="GO" id="GO:0003743">
    <property type="term" value="F:translation initiation factor activity"/>
    <property type="evidence" value="ECO:0007669"/>
    <property type="project" value="UniProtKB-KW"/>
</dbReference>
<dbReference type="InterPro" id="IPR006847">
    <property type="entry name" value="IF2_N"/>
</dbReference>
<dbReference type="RefSeq" id="WP_269426548.1">
    <property type="nucleotide sequence ID" value="NZ_JAPWGM010000001.1"/>
</dbReference>
<dbReference type="Proteomes" id="UP001144347">
    <property type="component" value="Unassembled WGS sequence"/>
</dbReference>
<evidence type="ECO:0000313" key="14">
    <source>
        <dbReference type="EMBL" id="MCZ4243486.1"/>
    </source>
</evidence>
<feature type="compositionally biased region" description="Polar residues" evidence="12">
    <location>
        <begin position="358"/>
        <end position="376"/>
    </location>
</feature>
<keyword evidence="6 9" id="KW-0547">Nucleotide-binding</keyword>
<dbReference type="PROSITE" id="PS01176">
    <property type="entry name" value="IF2"/>
    <property type="match status" value="1"/>
</dbReference>
<name>A0ABT4L6D8_9SPHI</name>
<dbReference type="CDD" id="cd03692">
    <property type="entry name" value="mtIF2_IVc"/>
    <property type="match status" value="1"/>
</dbReference>
<feature type="compositionally biased region" description="Low complexity" evidence="12">
    <location>
        <begin position="423"/>
        <end position="434"/>
    </location>
</feature>
<keyword evidence="8 9" id="KW-0342">GTP-binding</keyword>
<evidence type="ECO:0000313" key="15">
    <source>
        <dbReference type="Proteomes" id="UP001144347"/>
    </source>
</evidence>
<dbReference type="InterPro" id="IPR000795">
    <property type="entry name" value="T_Tr_GTP-bd_dom"/>
</dbReference>
<evidence type="ECO:0000256" key="2">
    <source>
        <dbReference type="ARBA" id="ARBA00007733"/>
    </source>
</evidence>
<dbReference type="Pfam" id="PF00009">
    <property type="entry name" value="GTP_EFTU"/>
    <property type="match status" value="1"/>
</dbReference>
<dbReference type="PROSITE" id="PS51722">
    <property type="entry name" value="G_TR_2"/>
    <property type="match status" value="1"/>
</dbReference>
<keyword evidence="7 9" id="KW-0648">Protein biosynthesis</keyword>
<dbReference type="Pfam" id="PF03144">
    <property type="entry name" value="GTP_EFTU_D2"/>
    <property type="match status" value="1"/>
</dbReference>
<feature type="binding site" evidence="9">
    <location>
        <begin position="528"/>
        <end position="535"/>
    </location>
    <ligand>
        <name>GTP</name>
        <dbReference type="ChEBI" id="CHEBI:37565"/>
    </ligand>
</feature>
<dbReference type="PANTHER" id="PTHR43381:SF5">
    <property type="entry name" value="TR-TYPE G DOMAIN-CONTAINING PROTEIN"/>
    <property type="match status" value="1"/>
</dbReference>
<comment type="caution">
    <text evidence="14">The sequence shown here is derived from an EMBL/GenBank/DDBJ whole genome shotgun (WGS) entry which is preliminary data.</text>
</comment>
<dbReference type="Gene3D" id="2.40.30.10">
    <property type="entry name" value="Translation factors"/>
    <property type="match status" value="2"/>
</dbReference>
<dbReference type="InterPro" id="IPR036925">
    <property type="entry name" value="TIF_IF2_dom3_sf"/>
</dbReference>
<proteinExistence type="inferred from homology"/>
<evidence type="ECO:0000256" key="10">
    <source>
        <dbReference type="RuleBase" id="RU000644"/>
    </source>
</evidence>
<evidence type="ECO:0000256" key="8">
    <source>
        <dbReference type="ARBA" id="ARBA00023134"/>
    </source>
</evidence>
<reference evidence="14" key="1">
    <citation type="submission" date="2022-12" db="EMBL/GenBank/DDBJ databases">
        <title>Genome sequence of HCMS5-2.</title>
        <authorList>
            <person name="Woo H."/>
        </authorList>
    </citation>
    <scope>NUCLEOTIDE SEQUENCE</scope>
    <source>
        <strain evidence="14">HCMS5-2</strain>
    </source>
</reference>
<dbReference type="CDD" id="cd01887">
    <property type="entry name" value="IF2_eIF5B"/>
    <property type="match status" value="1"/>
</dbReference>
<dbReference type="SUPFAM" id="SSF52540">
    <property type="entry name" value="P-loop containing nucleoside triphosphate hydrolases"/>
    <property type="match status" value="1"/>
</dbReference>
<organism evidence="14 15">
    <name type="scientific">Pedobacter punctiformis</name>
    <dbReference type="NCBI Taxonomy" id="3004097"/>
    <lineage>
        <taxon>Bacteria</taxon>
        <taxon>Pseudomonadati</taxon>
        <taxon>Bacteroidota</taxon>
        <taxon>Sphingobacteriia</taxon>
        <taxon>Sphingobacteriales</taxon>
        <taxon>Sphingobacteriaceae</taxon>
        <taxon>Pedobacter</taxon>
    </lineage>
</organism>
<comment type="subcellular location">
    <subcellularLocation>
        <location evidence="1 9 11">Cytoplasm</location>
    </subcellularLocation>
</comment>
<evidence type="ECO:0000256" key="3">
    <source>
        <dbReference type="ARBA" id="ARBA00020675"/>
    </source>
</evidence>
<protein>
    <recommendedName>
        <fullName evidence="3 9">Translation initiation factor IF-2</fullName>
    </recommendedName>
</protein>
<evidence type="ECO:0000259" key="13">
    <source>
        <dbReference type="PROSITE" id="PS51722"/>
    </source>
</evidence>
<dbReference type="Gene3D" id="3.40.50.300">
    <property type="entry name" value="P-loop containing nucleotide triphosphate hydrolases"/>
    <property type="match status" value="1"/>
</dbReference>
<dbReference type="Gene3D" id="3.40.50.10050">
    <property type="entry name" value="Translation initiation factor IF- 2, domain 3"/>
    <property type="match status" value="1"/>
</dbReference>
<dbReference type="InterPro" id="IPR027417">
    <property type="entry name" value="P-loop_NTPase"/>
</dbReference>
<feature type="domain" description="Tr-type G" evidence="13">
    <location>
        <begin position="519"/>
        <end position="689"/>
    </location>
</feature>
<feature type="compositionally biased region" description="Basic and acidic residues" evidence="12">
    <location>
        <begin position="133"/>
        <end position="146"/>
    </location>
</feature>
<feature type="compositionally biased region" description="Low complexity" evidence="12">
    <location>
        <begin position="213"/>
        <end position="229"/>
    </location>
</feature>
<comment type="similarity">
    <text evidence="2 9 10">Belongs to the TRAFAC class translation factor GTPase superfamily. Classic translation factor GTPase family. IF-2 subfamily.</text>
</comment>
<feature type="compositionally biased region" description="Basic and acidic residues" evidence="12">
    <location>
        <begin position="230"/>
        <end position="242"/>
    </location>
</feature>
<feature type="compositionally biased region" description="Basic and acidic residues" evidence="12">
    <location>
        <begin position="379"/>
        <end position="390"/>
    </location>
</feature>
<keyword evidence="5 9" id="KW-0396">Initiation factor</keyword>
<dbReference type="InterPro" id="IPR000178">
    <property type="entry name" value="TF_IF2_bacterial-like"/>
</dbReference>
<gene>
    <name evidence="9 14" type="primary">infB</name>
    <name evidence="14" type="ORF">O0955_05655</name>
</gene>
<evidence type="ECO:0000256" key="5">
    <source>
        <dbReference type="ARBA" id="ARBA00022540"/>
    </source>
</evidence>
<feature type="compositionally biased region" description="Basic and acidic residues" evidence="12">
    <location>
        <begin position="72"/>
        <end position="99"/>
    </location>
</feature>
<dbReference type="Pfam" id="PF04760">
    <property type="entry name" value="IF2_N"/>
    <property type="match status" value="1"/>
</dbReference>
<dbReference type="InterPro" id="IPR004161">
    <property type="entry name" value="EFTu-like_2"/>
</dbReference>
<dbReference type="NCBIfam" id="TIGR00487">
    <property type="entry name" value="IF-2"/>
    <property type="match status" value="1"/>
</dbReference>
<sequence length="1020" mass="109976">MSDDKPIILIKAIKELNIGMGTAVEFLNKKGFSAEKSPMFKLTGDMYNALLKEYQGDKIVREEAKQIVIGKIRRDEPETEKPAEAPKKNADFEKSDEILIKNAQSFTPPVEKPKTEQPKVETAPVNPPVAKPEPVKENKTEDKAEESGLPGVKVVGKIDLNDLNSKTRPVKKEETPVAAATPAPVVKAEEPVKPVEQPKAEAKPVEVKKEEAPAAPAPVAKPVEPAKPVEQPKTEVKAEETKPASTEPEVIKARTVKLTGPNIIGKIVLPTTPDRRNGPVASSSDSEAAKRKRKRKKTPGAPGQHGGGQGQPGQNPAGQGQGGAPGQPRQPYQGNRPAGGGGTPYQGNRPAGGGGTPYQGNRNNNRPGFQNRNATPSGPKEEPTEKEIQDQIKATLARLSGAGKSGKFAQRAKLRRQKRDDVASSAEEAANELESQSKILKVTEFVTANELASMMDVPVTKIIGTCMSLGMFVSINQRLDAETLTIVADEFGYEIQFVKPDEDEENVIEEEDDEADLVERAPVVTIMGHVDHGKTSLLDYIRKANVVAGEAGGITQHIGAYMVTTPTGKKVTFLDTPGHEAFTAMRARGAKAADIAIIVIAADDAVMPQTKEAINHAQAAGVPLVFAFTKVDKPGANADKVREQLSVMNILVEDWGGKYQSQEISSKSGLNVDLLLDKVLLEAELLELKANPNKRATGTVIESALDKGRGIVTTVLVQAGTLKVGDPILAGSYSGRVKALTNERGAKVESAGPSQPVQVLGMQGAPTAGDRFNALESETEARDIANKRMQLQREQGLRTQKHITLDEIGRRLAIGNFKELNIIVKGDVDGSIEALSDSLLKLSTEQIQINVISKGVGQISESDVLLASASDAIIIGFQVRPSTGARKLAEQEQIDIRLYSIIYDAINEIKSAMEGMLDPEFEEKIVANVEIRETFKITKVGTIAGCMVLDGKITRNSKIRIVRDGVVVYTGELASLKRFKDDVKEVLKGYECGLNIQNFNNIEVGDIVEAYEQVEVARKL</sequence>
<feature type="region of interest" description="Disordered" evidence="12">
    <location>
        <begin position="71"/>
        <end position="152"/>
    </location>
</feature>
<dbReference type="InterPro" id="IPR053905">
    <property type="entry name" value="EF-G-like_DII"/>
</dbReference>
<evidence type="ECO:0000256" key="4">
    <source>
        <dbReference type="ARBA" id="ARBA00022490"/>
    </source>
</evidence>
<dbReference type="EMBL" id="JAPWGM010000001">
    <property type="protein sequence ID" value="MCZ4243486.1"/>
    <property type="molecule type" value="Genomic_DNA"/>
</dbReference>
<evidence type="ECO:0000256" key="1">
    <source>
        <dbReference type="ARBA" id="ARBA00004496"/>
    </source>
</evidence>
<dbReference type="Pfam" id="PF22042">
    <property type="entry name" value="EF-G_D2"/>
    <property type="match status" value="1"/>
</dbReference>
<evidence type="ECO:0000256" key="12">
    <source>
        <dbReference type="SAM" id="MobiDB-lite"/>
    </source>
</evidence>
<dbReference type="NCBIfam" id="TIGR00231">
    <property type="entry name" value="small_GTP"/>
    <property type="match status" value="1"/>
</dbReference>
<dbReference type="SUPFAM" id="SSF50447">
    <property type="entry name" value="Translation proteins"/>
    <property type="match status" value="2"/>
</dbReference>